<proteinExistence type="predicted"/>
<accession>A0A1R3K080</accession>
<feature type="region of interest" description="Disordered" evidence="1">
    <location>
        <begin position="31"/>
        <end position="64"/>
    </location>
</feature>
<name>A0A1R3K080_COCAP</name>
<gene>
    <name evidence="2" type="ORF">CCACVL1_03357</name>
</gene>
<reference evidence="2 3" key="1">
    <citation type="submission" date="2013-09" db="EMBL/GenBank/DDBJ databases">
        <title>Corchorus capsularis genome sequencing.</title>
        <authorList>
            <person name="Alam M."/>
            <person name="Haque M.S."/>
            <person name="Islam M.S."/>
            <person name="Emdad E.M."/>
            <person name="Islam M.M."/>
            <person name="Ahmed B."/>
            <person name="Halim A."/>
            <person name="Hossen Q.M.M."/>
            <person name="Hossain M.Z."/>
            <person name="Ahmed R."/>
            <person name="Khan M.M."/>
            <person name="Islam R."/>
            <person name="Rashid M.M."/>
            <person name="Khan S.A."/>
            <person name="Rahman M.S."/>
            <person name="Alam M."/>
        </authorList>
    </citation>
    <scope>NUCLEOTIDE SEQUENCE [LARGE SCALE GENOMIC DNA]</scope>
    <source>
        <strain evidence="3">cv. CVL-1</strain>
        <tissue evidence="2">Whole seedling</tissue>
    </source>
</reference>
<organism evidence="2 3">
    <name type="scientific">Corchorus capsularis</name>
    <name type="common">Jute</name>
    <dbReference type="NCBI Taxonomy" id="210143"/>
    <lineage>
        <taxon>Eukaryota</taxon>
        <taxon>Viridiplantae</taxon>
        <taxon>Streptophyta</taxon>
        <taxon>Embryophyta</taxon>
        <taxon>Tracheophyta</taxon>
        <taxon>Spermatophyta</taxon>
        <taxon>Magnoliopsida</taxon>
        <taxon>eudicotyledons</taxon>
        <taxon>Gunneridae</taxon>
        <taxon>Pentapetalae</taxon>
        <taxon>rosids</taxon>
        <taxon>malvids</taxon>
        <taxon>Malvales</taxon>
        <taxon>Malvaceae</taxon>
        <taxon>Grewioideae</taxon>
        <taxon>Apeibeae</taxon>
        <taxon>Corchorus</taxon>
    </lineage>
</organism>
<protein>
    <submittedName>
        <fullName evidence="2">Uncharacterized protein</fullName>
    </submittedName>
</protein>
<dbReference type="AlphaFoldDB" id="A0A1R3K080"/>
<keyword evidence="3" id="KW-1185">Reference proteome</keyword>
<dbReference type="Proteomes" id="UP000188268">
    <property type="component" value="Unassembled WGS sequence"/>
</dbReference>
<evidence type="ECO:0000256" key="1">
    <source>
        <dbReference type="SAM" id="MobiDB-lite"/>
    </source>
</evidence>
<evidence type="ECO:0000313" key="3">
    <source>
        <dbReference type="Proteomes" id="UP000188268"/>
    </source>
</evidence>
<dbReference type="EMBL" id="AWWV01006658">
    <property type="protein sequence ID" value="OMP00388.1"/>
    <property type="molecule type" value="Genomic_DNA"/>
</dbReference>
<comment type="caution">
    <text evidence="2">The sequence shown here is derived from an EMBL/GenBank/DDBJ whole genome shotgun (WGS) entry which is preliminary data.</text>
</comment>
<dbReference type="Gramene" id="OMP00388">
    <property type="protein sequence ID" value="OMP00388"/>
    <property type="gene ID" value="CCACVL1_03357"/>
</dbReference>
<evidence type="ECO:0000313" key="2">
    <source>
        <dbReference type="EMBL" id="OMP00388.1"/>
    </source>
</evidence>
<sequence length="77" mass="8364">MNKLLIFSGGIHGYGLIYGPTQRTVSEERIARNSDKANVTPGGNRSNPEIPDATSRGSTFRAMSSPEFAETIPYGYL</sequence>